<feature type="non-terminal residue" evidence="7">
    <location>
        <position position="1"/>
    </location>
</feature>
<evidence type="ECO:0000256" key="2">
    <source>
        <dbReference type="ARBA" id="ARBA00022598"/>
    </source>
</evidence>
<evidence type="ECO:0000256" key="1">
    <source>
        <dbReference type="ARBA" id="ARBA00007572"/>
    </source>
</evidence>
<dbReference type="SUPFAM" id="SSF117018">
    <property type="entry name" value="ATP-dependent DNA ligase DNA-binding domain"/>
    <property type="match status" value="1"/>
</dbReference>
<proteinExistence type="inferred from homology"/>
<evidence type="ECO:0000259" key="6">
    <source>
        <dbReference type="Pfam" id="PF04675"/>
    </source>
</evidence>
<dbReference type="GO" id="GO:1903461">
    <property type="term" value="P:Okazaki fragment processing involved in mitotic DNA replication"/>
    <property type="evidence" value="ECO:0007669"/>
    <property type="project" value="TreeGrafter"/>
</dbReference>
<dbReference type="Proteomes" id="UP000243686">
    <property type="component" value="Unassembled WGS sequence"/>
</dbReference>
<evidence type="ECO:0000313" key="8">
    <source>
        <dbReference type="Proteomes" id="UP000243686"/>
    </source>
</evidence>
<evidence type="ECO:0000256" key="5">
    <source>
        <dbReference type="ARBA" id="ARBA00023204"/>
    </source>
</evidence>
<evidence type="ECO:0000256" key="4">
    <source>
        <dbReference type="ARBA" id="ARBA00023172"/>
    </source>
</evidence>
<protein>
    <submittedName>
        <fullName evidence="7">DNA ligase</fullName>
    </submittedName>
</protein>
<keyword evidence="8" id="KW-1185">Reference proteome</keyword>
<keyword evidence="2 7" id="KW-0436">Ligase</keyword>
<dbReference type="PANTHER" id="PTHR45674:SF4">
    <property type="entry name" value="DNA LIGASE 1"/>
    <property type="match status" value="1"/>
</dbReference>
<keyword evidence="4" id="KW-0233">DNA recombination</keyword>
<dbReference type="InterPro" id="IPR012308">
    <property type="entry name" value="DNA_ligase_ATP-dep_N"/>
</dbReference>
<dbReference type="GO" id="GO:0003910">
    <property type="term" value="F:DNA ligase (ATP) activity"/>
    <property type="evidence" value="ECO:0007669"/>
    <property type="project" value="InterPro"/>
</dbReference>
<evidence type="ECO:0000313" key="7">
    <source>
        <dbReference type="EMBL" id="OON14649.1"/>
    </source>
</evidence>
<dbReference type="InterPro" id="IPR050191">
    <property type="entry name" value="ATP-dep_DNA_ligase"/>
</dbReference>
<dbReference type="Pfam" id="PF04675">
    <property type="entry name" value="DNA_ligase_A_N"/>
    <property type="match status" value="1"/>
</dbReference>
<keyword evidence="3" id="KW-0227">DNA damage</keyword>
<name>A0A1S8WJN2_OPIVI</name>
<dbReference type="GO" id="GO:0006281">
    <property type="term" value="P:DNA repair"/>
    <property type="evidence" value="ECO:0007669"/>
    <property type="project" value="UniProtKB-KW"/>
</dbReference>
<feature type="non-terminal residue" evidence="7">
    <location>
        <position position="94"/>
    </location>
</feature>
<dbReference type="Gene3D" id="1.10.3260.10">
    <property type="entry name" value="DNA ligase, ATP-dependent, N-terminal domain"/>
    <property type="match status" value="1"/>
</dbReference>
<dbReference type="PANTHER" id="PTHR45674">
    <property type="entry name" value="DNA LIGASE 1/3 FAMILY MEMBER"/>
    <property type="match status" value="1"/>
</dbReference>
<dbReference type="EMBL" id="KV906497">
    <property type="protein sequence ID" value="OON14649.1"/>
    <property type="molecule type" value="Genomic_DNA"/>
</dbReference>
<dbReference type="AlphaFoldDB" id="A0A1S8WJN2"/>
<reference evidence="7 8" key="1">
    <citation type="submission" date="2015-03" db="EMBL/GenBank/DDBJ databases">
        <title>Draft genome of the nematode, Opisthorchis viverrini.</title>
        <authorList>
            <person name="Mitreva M."/>
        </authorList>
    </citation>
    <scope>NUCLEOTIDE SEQUENCE [LARGE SCALE GENOMIC DNA]</scope>
    <source>
        <strain evidence="7">Khon Kaen</strain>
    </source>
</reference>
<dbReference type="GO" id="GO:0005739">
    <property type="term" value="C:mitochondrion"/>
    <property type="evidence" value="ECO:0007669"/>
    <property type="project" value="TreeGrafter"/>
</dbReference>
<sequence length="94" mass="9998">LKIIEALSNFFRSVGFLSPDDLSTCIHLCLNQLGPAYEGNELGVGETILLKALGMTTGVGLEHLKAKLKSQGDLGSLAEGLSRYKNTLESVHPG</sequence>
<evidence type="ECO:0000256" key="3">
    <source>
        <dbReference type="ARBA" id="ARBA00022763"/>
    </source>
</evidence>
<dbReference type="GO" id="GO:0006310">
    <property type="term" value="P:DNA recombination"/>
    <property type="evidence" value="ECO:0007669"/>
    <property type="project" value="UniProtKB-KW"/>
</dbReference>
<dbReference type="InterPro" id="IPR036599">
    <property type="entry name" value="DNA_ligase_N_sf"/>
</dbReference>
<keyword evidence="5" id="KW-0234">DNA repair</keyword>
<organism evidence="7 8">
    <name type="scientific">Opisthorchis viverrini</name>
    <name type="common">Southeast Asian liver fluke</name>
    <dbReference type="NCBI Taxonomy" id="6198"/>
    <lineage>
        <taxon>Eukaryota</taxon>
        <taxon>Metazoa</taxon>
        <taxon>Spiralia</taxon>
        <taxon>Lophotrochozoa</taxon>
        <taxon>Platyhelminthes</taxon>
        <taxon>Trematoda</taxon>
        <taxon>Digenea</taxon>
        <taxon>Opisthorchiida</taxon>
        <taxon>Opisthorchiata</taxon>
        <taxon>Opisthorchiidae</taxon>
        <taxon>Opisthorchis</taxon>
    </lineage>
</organism>
<comment type="similarity">
    <text evidence="1">Belongs to the ATP-dependent DNA ligase family.</text>
</comment>
<feature type="domain" description="DNA ligase ATP-dependent N-terminal" evidence="6">
    <location>
        <begin position="2"/>
        <end position="87"/>
    </location>
</feature>
<dbReference type="GO" id="GO:0003677">
    <property type="term" value="F:DNA binding"/>
    <property type="evidence" value="ECO:0007669"/>
    <property type="project" value="InterPro"/>
</dbReference>
<gene>
    <name evidence="7" type="ORF">X801_09556</name>
</gene>
<accession>A0A1S8WJN2</accession>
<dbReference type="GO" id="GO:0005634">
    <property type="term" value="C:nucleus"/>
    <property type="evidence" value="ECO:0007669"/>
    <property type="project" value="TreeGrafter"/>
</dbReference>